<comment type="caution">
    <text evidence="8">The sequence shown here is derived from an EMBL/GenBank/DDBJ whole genome shotgun (WGS) entry which is preliminary data.</text>
</comment>
<name>A0A0F5JZ18_9BURK</name>
<feature type="region of interest" description="Disordered" evidence="6">
    <location>
        <begin position="380"/>
        <end position="399"/>
    </location>
</feature>
<keyword evidence="9" id="KW-1185">Reference proteome</keyword>
<feature type="transmembrane region" description="Helical" evidence="7">
    <location>
        <begin position="337"/>
        <end position="358"/>
    </location>
</feature>
<dbReference type="PATRIC" id="fig|28092.6.peg.3399"/>
<keyword evidence="3 7" id="KW-0812">Transmembrane</keyword>
<dbReference type="GO" id="GO:0005886">
    <property type="term" value="C:plasma membrane"/>
    <property type="evidence" value="ECO:0007669"/>
    <property type="project" value="UniProtKB-SubCell"/>
</dbReference>
<protein>
    <submittedName>
        <fullName evidence="8">ABC transporter permease</fullName>
    </submittedName>
</protein>
<evidence type="ECO:0000256" key="6">
    <source>
        <dbReference type="SAM" id="MobiDB-lite"/>
    </source>
</evidence>
<dbReference type="PANTHER" id="PTHR47089:SF1">
    <property type="entry name" value="GUANOSINE ABC TRANSPORTER PERMEASE PROTEIN NUPP"/>
    <property type="match status" value="1"/>
</dbReference>
<dbReference type="CDD" id="cd06580">
    <property type="entry name" value="TM_PBP1_transp_TpRbsC_like"/>
    <property type="match status" value="1"/>
</dbReference>
<organism evidence="8 9">
    <name type="scientific">Robbsia andropogonis</name>
    <dbReference type="NCBI Taxonomy" id="28092"/>
    <lineage>
        <taxon>Bacteria</taxon>
        <taxon>Pseudomonadati</taxon>
        <taxon>Pseudomonadota</taxon>
        <taxon>Betaproteobacteria</taxon>
        <taxon>Burkholderiales</taxon>
        <taxon>Burkholderiaceae</taxon>
        <taxon>Robbsia</taxon>
    </lineage>
</organism>
<reference evidence="8 9" key="1">
    <citation type="submission" date="2015-03" db="EMBL/GenBank/DDBJ databases">
        <title>Draft Genome Sequence of Burkholderia andropogonis type strain ICMP2807, isolated from Sorghum bicolor.</title>
        <authorList>
            <person name="Lopes-Santos L."/>
            <person name="Castro D.B."/>
            <person name="Ottoboni L.M."/>
            <person name="Park D."/>
            <person name="Weirc B.S."/>
            <person name="Destefano S.A."/>
        </authorList>
    </citation>
    <scope>NUCLEOTIDE SEQUENCE [LARGE SCALE GENOMIC DNA]</scope>
    <source>
        <strain evidence="8 9">ICMP2807</strain>
    </source>
</reference>
<dbReference type="Proteomes" id="UP000033618">
    <property type="component" value="Unassembled WGS sequence"/>
</dbReference>
<comment type="subcellular location">
    <subcellularLocation>
        <location evidence="1">Cell membrane</location>
        <topology evidence="1">Multi-pass membrane protein</topology>
    </subcellularLocation>
</comment>
<evidence type="ECO:0000313" key="9">
    <source>
        <dbReference type="Proteomes" id="UP000033618"/>
    </source>
</evidence>
<keyword evidence="4 7" id="KW-1133">Transmembrane helix</keyword>
<dbReference type="GO" id="GO:0022857">
    <property type="term" value="F:transmembrane transporter activity"/>
    <property type="evidence" value="ECO:0007669"/>
    <property type="project" value="InterPro"/>
</dbReference>
<dbReference type="EMBL" id="LAQU01000014">
    <property type="protein sequence ID" value="KKB62945.1"/>
    <property type="molecule type" value="Genomic_DNA"/>
</dbReference>
<feature type="transmembrane region" description="Helical" evidence="7">
    <location>
        <begin position="110"/>
        <end position="126"/>
    </location>
</feature>
<dbReference type="AlphaFoldDB" id="A0A0F5JZ18"/>
<evidence type="ECO:0000256" key="1">
    <source>
        <dbReference type="ARBA" id="ARBA00004651"/>
    </source>
</evidence>
<gene>
    <name evidence="8" type="ORF">WM40_14390</name>
</gene>
<proteinExistence type="predicted"/>
<evidence type="ECO:0000256" key="4">
    <source>
        <dbReference type="ARBA" id="ARBA00022989"/>
    </source>
</evidence>
<feature type="transmembrane region" description="Helical" evidence="7">
    <location>
        <begin position="132"/>
        <end position="154"/>
    </location>
</feature>
<feature type="transmembrane region" description="Helical" evidence="7">
    <location>
        <begin position="35"/>
        <end position="54"/>
    </location>
</feature>
<feature type="transmembrane region" description="Helical" evidence="7">
    <location>
        <begin position="256"/>
        <end position="278"/>
    </location>
</feature>
<evidence type="ECO:0000256" key="3">
    <source>
        <dbReference type="ARBA" id="ARBA00022692"/>
    </source>
</evidence>
<dbReference type="PANTHER" id="PTHR47089">
    <property type="entry name" value="ABC TRANSPORTER, PERMEASE PROTEIN"/>
    <property type="match status" value="1"/>
</dbReference>
<evidence type="ECO:0000256" key="5">
    <source>
        <dbReference type="ARBA" id="ARBA00023136"/>
    </source>
</evidence>
<evidence type="ECO:0000256" key="2">
    <source>
        <dbReference type="ARBA" id="ARBA00022475"/>
    </source>
</evidence>
<feature type="transmembrane region" description="Helical" evidence="7">
    <location>
        <begin position="298"/>
        <end position="325"/>
    </location>
</feature>
<feature type="transmembrane region" description="Helical" evidence="7">
    <location>
        <begin position="166"/>
        <end position="184"/>
    </location>
</feature>
<sequence>MVLPNRPFRPSGFAAAAAGKAAVVAARLTLRVLPALPSMLALIGTMVLFSLFLAVQGQPPLDAIGLIFEGAFGSAFSWQNTLMRASPLMLTALCVALPARVGLVVIGGEGALALGGLSAAVIPMLLPASTSWLIATPLMAVAGMVTGAVWAGGVGALKQWRGVNETISSLLLSYIAIAVFKFLVEGPLRDAASLNKPSTIAVPAAWMIGSMPGMQMHWGLFWSVLVCLGVSIFTTFSTKGFAMQVVGGSPRAARLVGLPVDLLTLSACAMGGAAAGLAGMFEVSAVQGSANASLLAGYGYAGILVAFAARQAPFAIIFCALLVGGIEASGSLLQRRLGFPDATTLVLQGLLFANLLAWEGLGKWMTAWRVTLESMAFTESASPPATPKIPSSSLEQPHA</sequence>
<dbReference type="STRING" id="28092.WM40_14390"/>
<keyword evidence="2" id="KW-1003">Cell membrane</keyword>
<dbReference type="InterPro" id="IPR001851">
    <property type="entry name" value="ABC_transp_permease"/>
</dbReference>
<dbReference type="Pfam" id="PF02653">
    <property type="entry name" value="BPD_transp_2"/>
    <property type="match status" value="1"/>
</dbReference>
<keyword evidence="5 7" id="KW-0472">Membrane</keyword>
<accession>A0A0F5JZ18</accession>
<feature type="transmembrane region" description="Helical" evidence="7">
    <location>
        <begin position="216"/>
        <end position="236"/>
    </location>
</feature>
<evidence type="ECO:0000256" key="7">
    <source>
        <dbReference type="SAM" id="Phobius"/>
    </source>
</evidence>
<evidence type="ECO:0000313" key="8">
    <source>
        <dbReference type="EMBL" id="KKB62945.1"/>
    </source>
</evidence>
<feature type="transmembrane region" description="Helical" evidence="7">
    <location>
        <begin position="85"/>
        <end position="103"/>
    </location>
</feature>